<feature type="region of interest" description="Disordered" evidence="5">
    <location>
        <begin position="54"/>
        <end position="135"/>
    </location>
</feature>
<reference evidence="7" key="1">
    <citation type="submission" date="2022-08" db="UniProtKB">
        <authorList>
            <consortium name="EnsemblMetazoa"/>
        </authorList>
    </citation>
    <scope>IDENTIFICATION</scope>
    <source>
        <strain evidence="7">05x7-T-G4-1.051#20</strain>
    </source>
</reference>
<proteinExistence type="predicted"/>
<feature type="compositionally biased region" description="Polar residues" evidence="5">
    <location>
        <begin position="353"/>
        <end position="369"/>
    </location>
</feature>
<dbReference type="PROSITE" id="PS50089">
    <property type="entry name" value="ZF_RING_2"/>
    <property type="match status" value="1"/>
</dbReference>
<evidence type="ECO:0000256" key="5">
    <source>
        <dbReference type="SAM" id="MobiDB-lite"/>
    </source>
</evidence>
<evidence type="ECO:0000256" key="1">
    <source>
        <dbReference type="ARBA" id="ARBA00022723"/>
    </source>
</evidence>
<feature type="compositionally biased region" description="Polar residues" evidence="5">
    <location>
        <begin position="315"/>
        <end position="337"/>
    </location>
</feature>
<keyword evidence="2 4" id="KW-0863">Zinc-finger</keyword>
<dbReference type="PANTHER" id="PTHR45931:SF16">
    <property type="entry name" value="RING_U-BOX SUPERFAMILY PROTEIN"/>
    <property type="match status" value="1"/>
</dbReference>
<dbReference type="Proteomes" id="UP000005408">
    <property type="component" value="Unassembled WGS sequence"/>
</dbReference>
<keyword evidence="1" id="KW-0479">Metal-binding</keyword>
<organism evidence="7 8">
    <name type="scientific">Magallana gigas</name>
    <name type="common">Pacific oyster</name>
    <name type="synonym">Crassostrea gigas</name>
    <dbReference type="NCBI Taxonomy" id="29159"/>
    <lineage>
        <taxon>Eukaryota</taxon>
        <taxon>Metazoa</taxon>
        <taxon>Spiralia</taxon>
        <taxon>Lophotrochozoa</taxon>
        <taxon>Mollusca</taxon>
        <taxon>Bivalvia</taxon>
        <taxon>Autobranchia</taxon>
        <taxon>Pteriomorphia</taxon>
        <taxon>Ostreida</taxon>
        <taxon>Ostreoidea</taxon>
        <taxon>Ostreidae</taxon>
        <taxon>Magallana</taxon>
    </lineage>
</organism>
<keyword evidence="8" id="KW-1185">Reference proteome</keyword>
<evidence type="ECO:0000259" key="6">
    <source>
        <dbReference type="PROSITE" id="PS50089"/>
    </source>
</evidence>
<evidence type="ECO:0000256" key="2">
    <source>
        <dbReference type="ARBA" id="ARBA00022771"/>
    </source>
</evidence>
<feature type="domain" description="RING-type" evidence="6">
    <location>
        <begin position="534"/>
        <end position="575"/>
    </location>
</feature>
<dbReference type="Gene3D" id="3.30.40.10">
    <property type="entry name" value="Zinc/RING finger domain, C3HC4 (zinc finger)"/>
    <property type="match status" value="1"/>
</dbReference>
<keyword evidence="3" id="KW-0862">Zinc</keyword>
<dbReference type="SUPFAM" id="SSF57850">
    <property type="entry name" value="RING/U-box"/>
    <property type="match status" value="1"/>
</dbReference>
<dbReference type="EnsemblMetazoa" id="G27229.1">
    <property type="protein sequence ID" value="G27229.1:cds"/>
    <property type="gene ID" value="G27229"/>
</dbReference>
<evidence type="ECO:0000313" key="7">
    <source>
        <dbReference type="EnsemblMetazoa" id="G27229.1:cds"/>
    </source>
</evidence>
<sequence>MATGYDEHYAKHLHNRYIESEIQRGLSEFPTESINENSDAFLAWQLQNQEFKGRRGSDSIPLESLCSEPSPGAWRERNEKKKGKIAEEGHGSITIIDSDTECDAPPSVVHGKSEEEDKTAEETNSGSEDNPKLKFQNRIIRDIQDSIKSSRNTVTESGAVLAQPQSEDRNTSAPFTLTFYSDDVEEDSVPEVSHFDEVIPSPTGPEIYSRKGKFAKRSSIDHQRNDNQCHKRPEDFTSAQRVRGSRQGRILTDSSSSSCSKDMEGNSVPQVSHVNGPYSSRIHPFGGYLGYQNHAKASNHQPRGKGSRQDRRYPNYNTARQRNESEWFTYNTNNSASSDEETLEKHPSYGFYKSNNNPKQRKTNFNPAKNTDDESDSATGDDERIACQLGQDLNKSQCEMDREFAQRLQDEEKNNLLRAKRMSSPRPQFQRNIPNLQMHDPFANRVIRHRTPFHLHEAPGGLHMLQTILGMEGQIMPPHLMQGDIDLTDYEALWNLAERIGEAKGSGLKKRDLKSLKTAKFDSKSVEDDEHTDCRICITDYVDGEKVTTLPCGHRYHKECIETWLMKKAECPICRKSIKTDKKN</sequence>
<dbReference type="CDD" id="cd16454">
    <property type="entry name" value="RING-H2_PA-TM-RING"/>
    <property type="match status" value="1"/>
</dbReference>
<dbReference type="GO" id="GO:0008270">
    <property type="term" value="F:zinc ion binding"/>
    <property type="evidence" value="ECO:0007669"/>
    <property type="project" value="UniProtKB-KW"/>
</dbReference>
<dbReference type="AlphaFoldDB" id="A0A8W8LAM5"/>
<feature type="region of interest" description="Disordered" evidence="5">
    <location>
        <begin position="150"/>
        <end position="173"/>
    </location>
</feature>
<dbReference type="OMA" id="RNESEWF"/>
<dbReference type="GO" id="GO:0061630">
    <property type="term" value="F:ubiquitin protein ligase activity"/>
    <property type="evidence" value="ECO:0007669"/>
    <property type="project" value="TreeGrafter"/>
</dbReference>
<dbReference type="InterPro" id="IPR013083">
    <property type="entry name" value="Znf_RING/FYVE/PHD"/>
</dbReference>
<name>A0A8W8LAM5_MAGGI</name>
<evidence type="ECO:0000313" key="8">
    <source>
        <dbReference type="Proteomes" id="UP000005408"/>
    </source>
</evidence>
<feature type="compositionally biased region" description="Basic and acidic residues" evidence="5">
    <location>
        <begin position="74"/>
        <end position="90"/>
    </location>
</feature>
<protein>
    <recommendedName>
        <fullName evidence="6">RING-type domain-containing protein</fullName>
    </recommendedName>
</protein>
<dbReference type="InterPro" id="IPR001841">
    <property type="entry name" value="Znf_RING"/>
</dbReference>
<feature type="compositionally biased region" description="Basic and acidic residues" evidence="5">
    <location>
        <begin position="218"/>
        <end position="235"/>
    </location>
</feature>
<dbReference type="OrthoDB" id="6111904at2759"/>
<dbReference type="Pfam" id="PF13639">
    <property type="entry name" value="zf-RING_2"/>
    <property type="match status" value="1"/>
</dbReference>
<dbReference type="GO" id="GO:0005634">
    <property type="term" value="C:nucleus"/>
    <property type="evidence" value="ECO:0007669"/>
    <property type="project" value="TreeGrafter"/>
</dbReference>
<dbReference type="InterPro" id="IPR051834">
    <property type="entry name" value="RING_finger_E3_ligase"/>
</dbReference>
<dbReference type="GO" id="GO:0006511">
    <property type="term" value="P:ubiquitin-dependent protein catabolic process"/>
    <property type="evidence" value="ECO:0007669"/>
    <property type="project" value="TreeGrafter"/>
</dbReference>
<accession>A0A8W8LAM5</accession>
<evidence type="ECO:0000256" key="4">
    <source>
        <dbReference type="PROSITE-ProRule" id="PRU00175"/>
    </source>
</evidence>
<feature type="region of interest" description="Disordered" evidence="5">
    <location>
        <begin position="188"/>
        <end position="381"/>
    </location>
</feature>
<dbReference type="SMART" id="SM00184">
    <property type="entry name" value="RING"/>
    <property type="match status" value="1"/>
</dbReference>
<evidence type="ECO:0000256" key="3">
    <source>
        <dbReference type="ARBA" id="ARBA00022833"/>
    </source>
</evidence>
<dbReference type="PANTHER" id="PTHR45931">
    <property type="entry name" value="SI:CH211-59O9.10"/>
    <property type="match status" value="1"/>
</dbReference>